<dbReference type="SUPFAM" id="SSF48403">
    <property type="entry name" value="Ankyrin repeat"/>
    <property type="match status" value="1"/>
</dbReference>
<evidence type="ECO:0000313" key="2">
    <source>
        <dbReference type="EMBL" id="CUG91226.1"/>
    </source>
</evidence>
<dbReference type="Gene3D" id="1.25.40.20">
    <property type="entry name" value="Ankyrin repeat-containing domain"/>
    <property type="match status" value="1"/>
</dbReference>
<dbReference type="AlphaFoldDB" id="A0A0S4JLH3"/>
<evidence type="ECO:0000313" key="3">
    <source>
        <dbReference type="Proteomes" id="UP000051952"/>
    </source>
</evidence>
<organism evidence="2 3">
    <name type="scientific">Bodo saltans</name>
    <name type="common">Flagellated protozoan</name>
    <dbReference type="NCBI Taxonomy" id="75058"/>
    <lineage>
        <taxon>Eukaryota</taxon>
        <taxon>Discoba</taxon>
        <taxon>Euglenozoa</taxon>
        <taxon>Kinetoplastea</taxon>
        <taxon>Metakinetoplastina</taxon>
        <taxon>Eubodonida</taxon>
        <taxon>Bodonidae</taxon>
        <taxon>Bodo</taxon>
    </lineage>
</organism>
<protein>
    <submittedName>
        <fullName evidence="2">Uncharacterized protein</fullName>
    </submittedName>
</protein>
<dbReference type="OrthoDB" id="248874at2759"/>
<accession>A0A0S4JLH3</accession>
<proteinExistence type="predicted"/>
<name>A0A0S4JLH3_BODSA</name>
<dbReference type="EMBL" id="CYKH01001901">
    <property type="protein sequence ID" value="CUG91226.1"/>
    <property type="molecule type" value="Genomic_DNA"/>
</dbReference>
<sequence length="501" mass="56497">MHYHNPHGSAILYPNEWARYDPTQNSYSPLAQYSAHTLKEHNETLDRLALQLEVIARKLAENDVQGTEDHRRYTKMLDALQREESDIVVLLSHNRLRIEELQQSTSTEVVRRREEVELNHQTNRDLTDELGNLSHVEADLFIMKKSIEDKLAATSERKSLFSREFRHGMSILETDHQEAKTASAFTTAMLTGNTAAAAARSRMSLVESPTRYRSPLVPAEHIPRSPHVPHVVRSPYISPTRVRPPSTTSIVPVAPSGFRGTLRGSPKRNASVVFSQSQPAPLSPRRTAESVIPPPPPPPFANMSADVPRAEDQFKLLSEPAERLHYACRVGDTESIRKLLREFQGAATETHPITGDTALHVLCSAPVFSEQAVKDVVLPYHEALYVYNKAGYFPFHLACLNVADVTDALKMYFVNSCNVDPSLRTKMGETVAHLCARSDRTHSALRCVVERMKVDVTYRVQLANREGYFKQMNALDVAADMQHEAARNREYLAHWFAEHNL</sequence>
<dbReference type="VEuPathDB" id="TriTrypDB:BSAL_30830"/>
<dbReference type="Proteomes" id="UP000051952">
    <property type="component" value="Unassembled WGS sequence"/>
</dbReference>
<feature type="region of interest" description="Disordered" evidence="1">
    <location>
        <begin position="236"/>
        <end position="266"/>
    </location>
</feature>
<evidence type="ECO:0000256" key="1">
    <source>
        <dbReference type="SAM" id="MobiDB-lite"/>
    </source>
</evidence>
<dbReference type="InterPro" id="IPR036770">
    <property type="entry name" value="Ankyrin_rpt-contain_sf"/>
</dbReference>
<reference evidence="3" key="1">
    <citation type="submission" date="2015-09" db="EMBL/GenBank/DDBJ databases">
        <authorList>
            <consortium name="Pathogen Informatics"/>
        </authorList>
    </citation>
    <scope>NUCLEOTIDE SEQUENCE [LARGE SCALE GENOMIC DNA]</scope>
    <source>
        <strain evidence="3">Lake Konstanz</strain>
    </source>
</reference>
<keyword evidence="3" id="KW-1185">Reference proteome</keyword>
<gene>
    <name evidence="2" type="ORF">BSAL_30830</name>
</gene>